<dbReference type="AlphaFoldDB" id="A0A7I8VG00"/>
<name>A0A7I8VG00_9ANNE</name>
<dbReference type="GO" id="GO:0036064">
    <property type="term" value="C:ciliary basal body"/>
    <property type="evidence" value="ECO:0007669"/>
    <property type="project" value="TreeGrafter"/>
</dbReference>
<dbReference type="PANTHER" id="PTHR39063:SF1">
    <property type="entry name" value="OFD1 CENTRIOLE AND CENTRIOLAR SATELLITE PROTEIN"/>
    <property type="match status" value="1"/>
</dbReference>
<comment type="caution">
    <text evidence="3">The sequence shown here is derived from an EMBL/GenBank/DDBJ whole genome shotgun (WGS) entry which is preliminary data.</text>
</comment>
<feature type="compositionally biased region" description="Basic and acidic residues" evidence="2">
    <location>
        <begin position="587"/>
        <end position="603"/>
    </location>
</feature>
<dbReference type="Pfam" id="PF16045">
    <property type="entry name" value="LisH_2"/>
    <property type="match status" value="1"/>
</dbReference>
<feature type="region of interest" description="Disordered" evidence="2">
    <location>
        <begin position="587"/>
        <end position="618"/>
    </location>
</feature>
<sequence length="635" mass="75441">MSSDESSIKELRTHLYKNMKDKGYLSNLKCQLRNKLLADLKTKGLQAEKLKSKGTEQEQSLSIKAANSIIIDHLEKCKMEYTLSMFLPESNTENNMVFNTSELLQILRISPESDLYKYLMEDSSVKSEEGFLSKLLKRISEEHGLNKIASACQTDTYIQPHHSSLENKMQMIDNSFTDASREHRSVEFENRITAYKKEIDKRSRADFEAEIIRFKETEISRIRIEEREKLREQLDATRRELERTYHVKAEALLQRERHAVERVQQQQSIQEREVYSQRQSLLDEIEAVRKKEAQVRRDAELMRREQMIQEERMKTREELTSKREENARKKEIELAKELHDQMSKFKLEQEANYMQRSKDLEFRELKVRDDQRRLDDELRDIYNVKQELREKASRVCQLEAELNSSRQQLIVFEKKSELQADKIREMVDYETLKKENFLLKKDLEVIKDQYAQASKEAMVERKKQESLYREMTERAERPSPEVILIQRELDKAREQSKQQEILGNHHRNLSEKNLQDERESKRQLLQKYEEQSMQMKEMNRELMDLRQQLGMTTKALTNEIYRKPFAEVSNDSKHDISIDRYTSGRILREEEVPTRSRDLHSPESHNSSSSTDLVAETKRRLKSLDAEAEVSTLNI</sequence>
<proteinExistence type="predicted"/>
<dbReference type="GO" id="GO:0005813">
    <property type="term" value="C:centrosome"/>
    <property type="evidence" value="ECO:0007669"/>
    <property type="project" value="TreeGrafter"/>
</dbReference>
<gene>
    <name evidence="3" type="ORF">DGYR_LOCUS3883</name>
</gene>
<dbReference type="OrthoDB" id="206339at2759"/>
<reference evidence="3 4" key="1">
    <citation type="submission" date="2020-08" db="EMBL/GenBank/DDBJ databases">
        <authorList>
            <person name="Hejnol A."/>
        </authorList>
    </citation>
    <scope>NUCLEOTIDE SEQUENCE [LARGE SCALE GENOMIC DNA]</scope>
</reference>
<evidence type="ECO:0000313" key="4">
    <source>
        <dbReference type="Proteomes" id="UP000549394"/>
    </source>
</evidence>
<evidence type="ECO:0000256" key="1">
    <source>
        <dbReference type="SAM" id="Coils"/>
    </source>
</evidence>
<organism evidence="3 4">
    <name type="scientific">Dimorphilus gyrociliatus</name>
    <dbReference type="NCBI Taxonomy" id="2664684"/>
    <lineage>
        <taxon>Eukaryota</taxon>
        <taxon>Metazoa</taxon>
        <taxon>Spiralia</taxon>
        <taxon>Lophotrochozoa</taxon>
        <taxon>Annelida</taxon>
        <taxon>Polychaeta</taxon>
        <taxon>Polychaeta incertae sedis</taxon>
        <taxon>Dinophilidae</taxon>
        <taxon>Dimorphilus</taxon>
    </lineage>
</organism>
<dbReference type="PANTHER" id="PTHR39063">
    <property type="entry name" value="ORAL-FACIAL-DIGITAL SYNDROME 1 PROTEIN HOMOLOG"/>
    <property type="match status" value="1"/>
</dbReference>
<dbReference type="InterPro" id="IPR055289">
    <property type="entry name" value="OFD1"/>
</dbReference>
<dbReference type="GO" id="GO:0060287">
    <property type="term" value="P:epithelial cilium movement involved in determination of left/right asymmetry"/>
    <property type="evidence" value="ECO:0007669"/>
    <property type="project" value="TreeGrafter"/>
</dbReference>
<protein>
    <submittedName>
        <fullName evidence="3">DgyrCDS4117</fullName>
    </submittedName>
</protein>
<dbReference type="PROSITE" id="PS50896">
    <property type="entry name" value="LISH"/>
    <property type="match status" value="1"/>
</dbReference>
<dbReference type="GO" id="GO:0005576">
    <property type="term" value="C:extracellular region"/>
    <property type="evidence" value="ECO:0007669"/>
    <property type="project" value="GOC"/>
</dbReference>
<evidence type="ECO:0000256" key="2">
    <source>
        <dbReference type="SAM" id="MobiDB-lite"/>
    </source>
</evidence>
<feature type="compositionally biased region" description="Basic and acidic residues" evidence="2">
    <location>
        <begin position="508"/>
        <end position="522"/>
    </location>
</feature>
<dbReference type="EMBL" id="CAJFCJ010000005">
    <property type="protein sequence ID" value="CAD5115109.1"/>
    <property type="molecule type" value="Genomic_DNA"/>
</dbReference>
<keyword evidence="1" id="KW-0175">Coiled coil</keyword>
<dbReference type="Proteomes" id="UP000549394">
    <property type="component" value="Unassembled WGS sequence"/>
</dbReference>
<evidence type="ECO:0000313" key="3">
    <source>
        <dbReference type="EMBL" id="CAD5115109.1"/>
    </source>
</evidence>
<accession>A0A7I8VG00</accession>
<feature type="coiled-coil region" evidence="1">
    <location>
        <begin position="224"/>
        <end position="305"/>
    </location>
</feature>
<feature type="region of interest" description="Disordered" evidence="2">
    <location>
        <begin position="494"/>
        <end position="522"/>
    </location>
</feature>
<keyword evidence="4" id="KW-1185">Reference proteome</keyword>
<dbReference type="InterPro" id="IPR006594">
    <property type="entry name" value="LisH"/>
</dbReference>
<dbReference type="Gene3D" id="1.20.960.40">
    <property type="match status" value="1"/>
</dbReference>